<evidence type="ECO:0000313" key="2">
    <source>
        <dbReference type="Proteomes" id="UP001152300"/>
    </source>
</evidence>
<dbReference type="Proteomes" id="UP001152300">
    <property type="component" value="Unassembled WGS sequence"/>
</dbReference>
<proteinExistence type="predicted"/>
<gene>
    <name evidence="1" type="ORF">OCU04_005286</name>
</gene>
<organism evidence="1 2">
    <name type="scientific">Sclerotinia nivalis</name>
    <dbReference type="NCBI Taxonomy" id="352851"/>
    <lineage>
        <taxon>Eukaryota</taxon>
        <taxon>Fungi</taxon>
        <taxon>Dikarya</taxon>
        <taxon>Ascomycota</taxon>
        <taxon>Pezizomycotina</taxon>
        <taxon>Leotiomycetes</taxon>
        <taxon>Helotiales</taxon>
        <taxon>Sclerotiniaceae</taxon>
        <taxon>Sclerotinia</taxon>
    </lineage>
</organism>
<protein>
    <submittedName>
        <fullName evidence="1">Uncharacterized protein</fullName>
    </submittedName>
</protein>
<reference evidence="1" key="1">
    <citation type="submission" date="2022-11" db="EMBL/GenBank/DDBJ databases">
        <title>Genome Resource of Sclerotinia nivalis Strain SnTB1, a Plant Pathogen Isolated from American Ginseng.</title>
        <authorList>
            <person name="Fan S."/>
        </authorList>
    </citation>
    <scope>NUCLEOTIDE SEQUENCE</scope>
    <source>
        <strain evidence="1">SnTB1</strain>
    </source>
</reference>
<sequence>MRDNFGSDGSKMTQSVNSITAGKMKHDWKGPLFVVAFEGVSVPQSLVLKVGDMSFSAPGGVAFQRGIDVTLKDLRIVHDYFLAYPYGAAPGLTLKDQHGNSII</sequence>
<evidence type="ECO:0000313" key="1">
    <source>
        <dbReference type="EMBL" id="KAJ8066201.1"/>
    </source>
</evidence>
<dbReference type="AlphaFoldDB" id="A0A9X0ANW4"/>
<dbReference type="EMBL" id="JAPEIS010000005">
    <property type="protein sequence ID" value="KAJ8066201.1"/>
    <property type="molecule type" value="Genomic_DNA"/>
</dbReference>
<comment type="caution">
    <text evidence="1">The sequence shown here is derived from an EMBL/GenBank/DDBJ whole genome shotgun (WGS) entry which is preliminary data.</text>
</comment>
<keyword evidence="2" id="KW-1185">Reference proteome</keyword>
<accession>A0A9X0ANW4</accession>
<dbReference type="OrthoDB" id="437457at2759"/>
<name>A0A9X0ANW4_9HELO</name>